<dbReference type="OrthoDB" id="1158982at2"/>
<name>A0A1M6E7L4_9FLAO</name>
<evidence type="ECO:0000313" key="2">
    <source>
        <dbReference type="EMBL" id="SHI81514.1"/>
    </source>
</evidence>
<organism evidence="2 3">
    <name type="scientific">Aquimarina spongiae</name>
    <dbReference type="NCBI Taxonomy" id="570521"/>
    <lineage>
        <taxon>Bacteria</taxon>
        <taxon>Pseudomonadati</taxon>
        <taxon>Bacteroidota</taxon>
        <taxon>Flavobacteriia</taxon>
        <taxon>Flavobacteriales</taxon>
        <taxon>Flavobacteriaceae</taxon>
        <taxon>Aquimarina</taxon>
    </lineage>
</organism>
<sequence>MRKVLLFFTVLIVTIAPAQVPESILQYTQEFPMYETYDGSIYLQNKFVESSIIDETSSGTYDSKLRYNIHTDAVEYKEESELFELSKNPKIQARIDEDYFYYCQFKTQRGVDREGYYILVELHDQYRIYKRYEVKIKDPIKMDVYNGTPEPGSIRKKVSYFLEENDIIIELPMDKKEILITAFSDKSDELKQYIKKEKIKLKKEEDLIRLVAKYNALKNLSSSPSNSLLSKY</sequence>
<accession>A0A1M6E7L4</accession>
<proteinExistence type="predicted"/>
<dbReference type="RefSeq" id="WP_073315613.1">
    <property type="nucleotide sequence ID" value="NZ_FQYP01000003.1"/>
</dbReference>
<dbReference type="EMBL" id="FQYP01000003">
    <property type="protein sequence ID" value="SHI81514.1"/>
    <property type="molecule type" value="Genomic_DNA"/>
</dbReference>
<keyword evidence="3" id="KW-1185">Reference proteome</keyword>
<reference evidence="3" key="1">
    <citation type="submission" date="2016-11" db="EMBL/GenBank/DDBJ databases">
        <authorList>
            <person name="Varghese N."/>
            <person name="Submissions S."/>
        </authorList>
    </citation>
    <scope>NUCLEOTIDE SEQUENCE [LARGE SCALE GENOMIC DNA]</scope>
    <source>
        <strain evidence="3">DSM 22623</strain>
    </source>
</reference>
<feature type="signal peptide" evidence="1">
    <location>
        <begin position="1"/>
        <end position="18"/>
    </location>
</feature>
<evidence type="ECO:0000313" key="3">
    <source>
        <dbReference type="Proteomes" id="UP000184432"/>
    </source>
</evidence>
<keyword evidence="1" id="KW-0732">Signal</keyword>
<dbReference type="AlphaFoldDB" id="A0A1M6E7L4"/>
<feature type="chain" id="PRO_5013178089" evidence="1">
    <location>
        <begin position="19"/>
        <end position="232"/>
    </location>
</feature>
<gene>
    <name evidence="2" type="ORF">SAMN04488508_103267</name>
</gene>
<dbReference type="Proteomes" id="UP000184432">
    <property type="component" value="Unassembled WGS sequence"/>
</dbReference>
<evidence type="ECO:0000256" key="1">
    <source>
        <dbReference type="SAM" id="SignalP"/>
    </source>
</evidence>
<protein>
    <submittedName>
        <fullName evidence="2">Uncharacterized protein</fullName>
    </submittedName>
</protein>